<evidence type="ECO:0000313" key="1">
    <source>
        <dbReference type="EMBL" id="OZY85048.1"/>
    </source>
</evidence>
<name>A0A266Q590_9GAMM</name>
<keyword evidence="2" id="KW-1185">Reference proteome</keyword>
<sequence length="72" mass="7851">MVSPVRRIAPGKTSAVGNKGSIATVIDDKAMAVPSAQKADNTLFYLYFLFLVGCEFRSGNKKAAKLFRPQEE</sequence>
<dbReference type="RefSeq" id="WP_094985983.1">
    <property type="nucleotide sequence ID" value="NZ_NHNI01000002.1"/>
</dbReference>
<dbReference type="Proteomes" id="UP000216101">
    <property type="component" value="Unassembled WGS sequence"/>
</dbReference>
<gene>
    <name evidence="1" type="ORF">CBP51_18050</name>
</gene>
<protein>
    <submittedName>
        <fullName evidence="1">Uncharacterized protein</fullName>
    </submittedName>
</protein>
<dbReference type="EMBL" id="NHNI01000002">
    <property type="protein sequence ID" value="OZY85048.1"/>
    <property type="molecule type" value="Genomic_DNA"/>
</dbReference>
<comment type="caution">
    <text evidence="1">The sequence shown here is derived from an EMBL/GenBank/DDBJ whole genome shotgun (WGS) entry which is preliminary data.</text>
</comment>
<reference evidence="2" key="1">
    <citation type="submission" date="2017-05" db="EMBL/GenBank/DDBJ databases">
        <authorList>
            <person name="Barney B.M."/>
        </authorList>
    </citation>
    <scope>NUCLEOTIDE SEQUENCE [LARGE SCALE GENOMIC DNA]</scope>
    <source>
        <strain evidence="2">PSBB022</strain>
    </source>
</reference>
<organism evidence="1 2">
    <name type="scientific">Cellvibrio mixtus</name>
    <dbReference type="NCBI Taxonomy" id="39650"/>
    <lineage>
        <taxon>Bacteria</taxon>
        <taxon>Pseudomonadati</taxon>
        <taxon>Pseudomonadota</taxon>
        <taxon>Gammaproteobacteria</taxon>
        <taxon>Cellvibrionales</taxon>
        <taxon>Cellvibrionaceae</taxon>
        <taxon>Cellvibrio</taxon>
    </lineage>
</organism>
<evidence type="ECO:0000313" key="2">
    <source>
        <dbReference type="Proteomes" id="UP000216101"/>
    </source>
</evidence>
<proteinExistence type="predicted"/>
<dbReference type="AlphaFoldDB" id="A0A266Q590"/>
<accession>A0A266Q590</accession>